<dbReference type="Pfam" id="PF05193">
    <property type="entry name" value="Peptidase_M16_C"/>
    <property type="match status" value="2"/>
</dbReference>
<feature type="domain" description="Peptidase M16 C-terminal" evidence="3">
    <location>
        <begin position="634"/>
        <end position="806"/>
    </location>
</feature>
<dbReference type="SUPFAM" id="SSF63411">
    <property type="entry name" value="LuxS/MPP-like metallohydrolase"/>
    <property type="match status" value="4"/>
</dbReference>
<feature type="domain" description="Peptidase M16 C-terminal" evidence="3">
    <location>
        <begin position="192"/>
        <end position="368"/>
    </location>
</feature>
<dbReference type="RefSeq" id="WP_264497867.1">
    <property type="nucleotide sequence ID" value="NZ_CP109947.1"/>
</dbReference>
<evidence type="ECO:0000259" key="2">
    <source>
        <dbReference type="Pfam" id="PF00675"/>
    </source>
</evidence>
<feature type="domain" description="Peptidase M16 N-terminal" evidence="2">
    <location>
        <begin position="480"/>
        <end position="590"/>
    </location>
</feature>
<gene>
    <name evidence="4" type="ORF">QNA12_16455</name>
</gene>
<dbReference type="InterPro" id="IPR011765">
    <property type="entry name" value="Pept_M16_N"/>
</dbReference>
<dbReference type="Gene3D" id="3.30.830.10">
    <property type="entry name" value="Metalloenzyme, LuxS/M16 peptidase-like"/>
    <property type="match status" value="4"/>
</dbReference>
<protein>
    <submittedName>
        <fullName evidence="4">Pitrilysin family protein</fullName>
    </submittedName>
</protein>
<evidence type="ECO:0000313" key="5">
    <source>
        <dbReference type="Proteomes" id="UP001379444"/>
    </source>
</evidence>
<evidence type="ECO:0000256" key="1">
    <source>
        <dbReference type="ARBA" id="ARBA00007261"/>
    </source>
</evidence>
<accession>A0ABZ2G8E7</accession>
<comment type="similarity">
    <text evidence="1">Belongs to the peptidase M16 family.</text>
</comment>
<name>A0ABZ2G8E7_9GAMM</name>
<evidence type="ECO:0000313" key="4">
    <source>
        <dbReference type="EMBL" id="WWO38083.1"/>
    </source>
</evidence>
<dbReference type="EMBL" id="CP125967">
    <property type="protein sequence ID" value="WWO38083.1"/>
    <property type="molecule type" value="Genomic_DNA"/>
</dbReference>
<feature type="domain" description="Peptidase M16 N-terminal" evidence="2">
    <location>
        <begin position="36"/>
        <end position="172"/>
    </location>
</feature>
<dbReference type="InterPro" id="IPR050361">
    <property type="entry name" value="MPP/UQCRC_Complex"/>
</dbReference>
<dbReference type="InterPro" id="IPR011249">
    <property type="entry name" value="Metalloenz_LuxS/M16"/>
</dbReference>
<reference evidence="4 5" key="1">
    <citation type="journal article" date="2024" name="Front. Plant Sci.">
        <title>Comprehensive phenomic and genomic studies of the species, Pectobacterium cacticida and proposal for reclassification as Alcorniella cacticida comb. nov.</title>
        <authorList>
            <person name="Jonca J."/>
            <person name="Pirhonen M."/>
            <person name="Waleron M.M."/>
            <person name="Gawor J."/>
            <person name="Mrozik A."/>
            <person name="Smoktunowicz M."/>
            <person name="Waleron K."/>
            <person name="Waleron M."/>
        </authorList>
    </citation>
    <scope>NUCLEOTIDE SEQUENCE [LARGE SCALE GENOMIC DNA]</scope>
    <source>
        <strain evidence="4 5">DPMP6</strain>
    </source>
</reference>
<dbReference type="PANTHER" id="PTHR11851">
    <property type="entry name" value="METALLOPROTEASE"/>
    <property type="match status" value="1"/>
</dbReference>
<keyword evidence="5" id="KW-1185">Reference proteome</keyword>
<dbReference type="PANTHER" id="PTHR11851:SF49">
    <property type="entry name" value="MITOCHONDRIAL-PROCESSING PEPTIDASE SUBUNIT ALPHA"/>
    <property type="match status" value="1"/>
</dbReference>
<dbReference type="InterPro" id="IPR007863">
    <property type="entry name" value="Peptidase_M16_C"/>
</dbReference>
<proteinExistence type="inferred from homology"/>
<dbReference type="Proteomes" id="UP001379444">
    <property type="component" value="Chromosome"/>
</dbReference>
<sequence length="905" mass="100365">MTTRLNNLHTPSGWTPDNMALNIDCTTFTLDNGLTVIVHEDHQAPVVAVNVWYRVGSKDEPAGQTGFAHLFEHLMFGGSGNLPGSYLEHMLAAGALTVNGTTNRDRTNYYQTVPLEALDFALFAESDRMGHFLEGLEQDVLDRQLNVVLNEKKEREGEPYGAIFERISKTCFPAGHPYAHTVLGEEVDLKNASLEDVRRWFLRWYRPSNAVLTLAGAINVETAKEKVTRFFGHIPAGEPLQRPAVWVNAIEGQRREILEDRVAHARVNLRWNLPPYGDDETTTLLLLPAILTHGMLSVMHQKLVLDAGIATFVSAWIEPGQICSQFTIMAQAQNDTSPADLEASILDILAEFIANGVSDDTLERVRDAYLIDDIKSNATVTNIADLLSFHYGTMGDALGFRRIFSRLATITGEEIRLCAGRWLNDNRYSLHIVPFTARSLEVAPPARDVPKIQISAEITLPEQRKAMLANGIAVTFAARSPQPETLISLVIPRGCAWDRFYAPGAGQLLGAILSECGTETLTANDMAEKAERLGADISISVGQDNLTVTLRALTSRLAPALELLADRVRRSRFTEQEFEHHRSQQLSHLQSELTTPDGIAALLLSQSLFAADHPYATPMFGSGTPASLENMAFDALSAHQSRLLVPTGAQFILAGSADFADVVNQLDTLFGDWIDNSSYDDLALPAFRANTATLYLVDKPGSMQTTIAAASLIPRLDGQEDAAFTLLHEILFNGFASRLNTSLREEHNWTYGVKGILRQHKATYIQGLSTSVQRESSGEALSEIFRQLTTIQQDRPINTSELEQFRRGELLRLRGGFEGVGQLLSYIRYAITQQRPENYWQQYAKYVAAMTPADLQHQAQQWINPERMVWVVIGDMKHVEKEIRSALPSALLPCILLKDNELPGL</sequence>
<dbReference type="Pfam" id="PF00675">
    <property type="entry name" value="Peptidase_M16"/>
    <property type="match status" value="2"/>
</dbReference>
<organism evidence="4 5">
    <name type="scientific">Pectobacterium cacticida</name>
    <dbReference type="NCBI Taxonomy" id="69221"/>
    <lineage>
        <taxon>Bacteria</taxon>
        <taxon>Pseudomonadati</taxon>
        <taxon>Pseudomonadota</taxon>
        <taxon>Gammaproteobacteria</taxon>
        <taxon>Enterobacterales</taxon>
        <taxon>Pectobacteriaceae</taxon>
        <taxon>Pectobacterium</taxon>
    </lineage>
</organism>
<evidence type="ECO:0000259" key="3">
    <source>
        <dbReference type="Pfam" id="PF05193"/>
    </source>
</evidence>